<dbReference type="InterPro" id="IPR036388">
    <property type="entry name" value="WH-like_DNA-bd_sf"/>
</dbReference>
<dbReference type="PROSITE" id="PS50931">
    <property type="entry name" value="HTH_LYSR"/>
    <property type="match status" value="1"/>
</dbReference>
<evidence type="ECO:0000256" key="2">
    <source>
        <dbReference type="ARBA" id="ARBA00023015"/>
    </source>
</evidence>
<dbReference type="STRING" id="1821621.A8C75_09555"/>
<dbReference type="Proteomes" id="UP000078070">
    <property type="component" value="Chromosome"/>
</dbReference>
<keyword evidence="7" id="KW-1185">Reference proteome</keyword>
<dbReference type="SUPFAM" id="SSF46785">
    <property type="entry name" value="Winged helix' DNA-binding domain"/>
    <property type="match status" value="1"/>
</dbReference>
<dbReference type="RefSeq" id="WP_067381260.1">
    <property type="nucleotide sequence ID" value="NZ_CP015839.1"/>
</dbReference>
<comment type="similarity">
    <text evidence="1">Belongs to the LysR transcriptional regulatory family.</text>
</comment>
<reference evidence="7" key="1">
    <citation type="submission" date="2016-05" db="EMBL/GenBank/DDBJ databases">
        <authorList>
            <person name="Baek K."/>
            <person name="Yang S.-J."/>
        </authorList>
    </citation>
    <scope>NUCLEOTIDE SEQUENCE [LARGE SCALE GENOMIC DNA]</scope>
    <source>
        <strain evidence="7">ST58-10</strain>
    </source>
</reference>
<dbReference type="GO" id="GO:0003700">
    <property type="term" value="F:DNA-binding transcription factor activity"/>
    <property type="evidence" value="ECO:0007669"/>
    <property type="project" value="InterPro"/>
</dbReference>
<evidence type="ECO:0000313" key="7">
    <source>
        <dbReference type="Proteomes" id="UP000078070"/>
    </source>
</evidence>
<dbReference type="Gene3D" id="3.40.190.290">
    <property type="match status" value="1"/>
</dbReference>
<dbReference type="Pfam" id="PF00126">
    <property type="entry name" value="HTH_1"/>
    <property type="match status" value="1"/>
</dbReference>
<name>A0A1A9EX34_9GAMM</name>
<accession>A0A1A9EX34</accession>
<keyword evidence="4" id="KW-0804">Transcription</keyword>
<proteinExistence type="inferred from homology"/>
<evidence type="ECO:0000256" key="1">
    <source>
        <dbReference type="ARBA" id="ARBA00009437"/>
    </source>
</evidence>
<dbReference type="GO" id="GO:0000976">
    <property type="term" value="F:transcription cis-regulatory region binding"/>
    <property type="evidence" value="ECO:0007669"/>
    <property type="project" value="TreeGrafter"/>
</dbReference>
<dbReference type="OrthoDB" id="9803735at2"/>
<evidence type="ECO:0000256" key="4">
    <source>
        <dbReference type="ARBA" id="ARBA00023163"/>
    </source>
</evidence>
<dbReference type="KEGG" id="mars:A8C75_09555"/>
<dbReference type="PANTHER" id="PTHR30126:SF91">
    <property type="entry name" value="LYSR FAMILY TRANSCRIPTIONAL REGULATOR"/>
    <property type="match status" value="1"/>
</dbReference>
<sequence>MGFSIEQLQAFVATAQEGSFSAAARHLRKAQSVVSVAVNHLEIDCGVALFDRSARSPVLTPQGQALLADAEAILHRCNEMRSSAAALSQGLESRLTLAVDAAIPLESLVQTLKGFEQRFPHLELELLNPTSSDVAELVSSGRVDLGVMFEQEFYPRDFHFKGIGHVDVIALAGPSHPLAVLDSVRLADLEQYRQLMATTRSMHFSRQPELRGGRNWRVESQYGILALVREGFGWAYLPRHFVQNALDRQEVRQLPLAFQQVDIQTGVDLIWSRDRAPGQAFRWLIDSLTSAGASTPSR</sequence>
<feature type="domain" description="HTH lysR-type" evidence="5">
    <location>
        <begin position="3"/>
        <end position="60"/>
    </location>
</feature>
<keyword evidence="3" id="KW-0238">DNA-binding</keyword>
<evidence type="ECO:0000256" key="3">
    <source>
        <dbReference type="ARBA" id="ARBA00023125"/>
    </source>
</evidence>
<keyword evidence="2" id="KW-0805">Transcription regulation</keyword>
<dbReference type="InterPro" id="IPR005119">
    <property type="entry name" value="LysR_subst-bd"/>
</dbReference>
<dbReference type="Pfam" id="PF03466">
    <property type="entry name" value="LysR_substrate"/>
    <property type="match status" value="1"/>
</dbReference>
<dbReference type="Gene3D" id="1.10.10.10">
    <property type="entry name" value="Winged helix-like DNA-binding domain superfamily/Winged helix DNA-binding domain"/>
    <property type="match status" value="1"/>
</dbReference>
<evidence type="ECO:0000313" key="6">
    <source>
        <dbReference type="EMBL" id="ANG62704.1"/>
    </source>
</evidence>
<dbReference type="EMBL" id="CP015839">
    <property type="protein sequence ID" value="ANG62704.1"/>
    <property type="molecule type" value="Genomic_DNA"/>
</dbReference>
<protein>
    <recommendedName>
        <fullName evidence="5">HTH lysR-type domain-containing protein</fullName>
    </recommendedName>
</protein>
<evidence type="ECO:0000259" key="5">
    <source>
        <dbReference type="PROSITE" id="PS50931"/>
    </source>
</evidence>
<dbReference type="SUPFAM" id="SSF53850">
    <property type="entry name" value="Periplasmic binding protein-like II"/>
    <property type="match status" value="1"/>
</dbReference>
<dbReference type="AlphaFoldDB" id="A0A1A9EX34"/>
<dbReference type="PANTHER" id="PTHR30126">
    <property type="entry name" value="HTH-TYPE TRANSCRIPTIONAL REGULATOR"/>
    <property type="match status" value="1"/>
</dbReference>
<reference evidence="6 7" key="2">
    <citation type="journal article" date="2018" name="Int. J. Syst. Evol. Microbiol.">
        <title>Marinobacterium aestuarii sp. nov., a benzene-degrading marine bacterium isolated from estuary sediment.</title>
        <authorList>
            <person name="Bae S.S."/>
            <person name="Jung J."/>
            <person name="Chung D."/>
            <person name="Baek K."/>
        </authorList>
    </citation>
    <scope>NUCLEOTIDE SEQUENCE [LARGE SCALE GENOMIC DNA]</scope>
    <source>
        <strain evidence="6 7">ST58-10</strain>
    </source>
</reference>
<dbReference type="FunFam" id="1.10.10.10:FF:000001">
    <property type="entry name" value="LysR family transcriptional regulator"/>
    <property type="match status" value="1"/>
</dbReference>
<dbReference type="CDD" id="cd05466">
    <property type="entry name" value="PBP2_LTTR_substrate"/>
    <property type="match status" value="1"/>
</dbReference>
<organism evidence="6 7">
    <name type="scientific">Marinobacterium aestuarii</name>
    <dbReference type="NCBI Taxonomy" id="1821621"/>
    <lineage>
        <taxon>Bacteria</taxon>
        <taxon>Pseudomonadati</taxon>
        <taxon>Pseudomonadota</taxon>
        <taxon>Gammaproteobacteria</taxon>
        <taxon>Oceanospirillales</taxon>
        <taxon>Oceanospirillaceae</taxon>
        <taxon>Marinobacterium</taxon>
    </lineage>
</organism>
<dbReference type="InterPro" id="IPR036390">
    <property type="entry name" value="WH_DNA-bd_sf"/>
</dbReference>
<dbReference type="InterPro" id="IPR000847">
    <property type="entry name" value="LysR_HTH_N"/>
</dbReference>
<gene>
    <name evidence="6" type="ORF">A8C75_09555</name>
</gene>